<gene>
    <name evidence="2" type="ORF">GCM10009846_06280</name>
</gene>
<dbReference type="InterPro" id="IPR013325">
    <property type="entry name" value="RNA_pol_sigma_r2"/>
</dbReference>
<dbReference type="EMBL" id="BAAAQT010000005">
    <property type="protein sequence ID" value="GAA2171657.1"/>
    <property type="molecule type" value="Genomic_DNA"/>
</dbReference>
<feature type="domain" description="DUF6596" evidence="1">
    <location>
        <begin position="183"/>
        <end position="277"/>
    </location>
</feature>
<dbReference type="InterPro" id="IPR036388">
    <property type="entry name" value="WH-like_DNA-bd_sf"/>
</dbReference>
<dbReference type="PANTHER" id="PTHR47756:SF1">
    <property type="entry name" value="BLL0085 PROTEIN"/>
    <property type="match status" value="1"/>
</dbReference>
<accession>A0ABN3AL28</accession>
<evidence type="ECO:0000259" key="1">
    <source>
        <dbReference type="Pfam" id="PF20239"/>
    </source>
</evidence>
<protein>
    <recommendedName>
        <fullName evidence="1">DUF6596 domain-containing protein</fullName>
    </recommendedName>
</protein>
<comment type="caution">
    <text evidence="2">The sequence shown here is derived from an EMBL/GenBank/DDBJ whole genome shotgun (WGS) entry which is preliminary data.</text>
</comment>
<organism evidence="2 3">
    <name type="scientific">Agrococcus versicolor</name>
    <dbReference type="NCBI Taxonomy" id="501482"/>
    <lineage>
        <taxon>Bacteria</taxon>
        <taxon>Bacillati</taxon>
        <taxon>Actinomycetota</taxon>
        <taxon>Actinomycetes</taxon>
        <taxon>Micrococcales</taxon>
        <taxon>Microbacteriaceae</taxon>
        <taxon>Agrococcus</taxon>
    </lineage>
</organism>
<dbReference type="InterPro" id="IPR013324">
    <property type="entry name" value="RNA_pol_sigma_r3/r4-like"/>
</dbReference>
<dbReference type="Gene3D" id="1.10.1740.10">
    <property type="match status" value="1"/>
</dbReference>
<evidence type="ECO:0000313" key="2">
    <source>
        <dbReference type="EMBL" id="GAA2171657.1"/>
    </source>
</evidence>
<dbReference type="InterPro" id="IPR046531">
    <property type="entry name" value="DUF6596"/>
</dbReference>
<sequence>MSATGEGDAAHAIAREAFLAAWPQVVRALAAATGSLDEGEELAAEAFARAAAQPEPPASLVGWCIAVGRRAAIDAARRRATERGGVPALVDAARIDAVRGQDAAPATDDRIALLVVACDELLPPASRIVLAMRLVLGVDVDAVAAHVGMERAAAAARLTRAKRLLAERRGAFAVPSGAQREARIPAVRDCIHGMVAIGQRLAIAPEDALGDLVGHAERLAEALVRERARDAEARAVLAIARLALARRPGRVVDGVALPPEEVDRRAWDARRIVLGVDDALVAAGLAGDDPGRYALEARVAALHTAAPTAWDVPWALVARLHGAVEERWPAPSASLSRLVADAYALLTEAGVADAPEGRLDGAPEGMGRIVADVAALDAGGRAQRRDVALVLADLAWRTRAPDASARYQRLAAMLADDAIGAAPIRALCERRAAS</sequence>
<dbReference type="Proteomes" id="UP001501599">
    <property type="component" value="Unassembled WGS sequence"/>
</dbReference>
<evidence type="ECO:0000313" key="3">
    <source>
        <dbReference type="Proteomes" id="UP001501599"/>
    </source>
</evidence>
<dbReference type="Pfam" id="PF20239">
    <property type="entry name" value="DUF6596"/>
    <property type="match status" value="1"/>
</dbReference>
<proteinExistence type="predicted"/>
<dbReference type="PANTHER" id="PTHR47756">
    <property type="entry name" value="BLL6612 PROTEIN-RELATED"/>
    <property type="match status" value="1"/>
</dbReference>
<reference evidence="2 3" key="1">
    <citation type="journal article" date="2019" name="Int. J. Syst. Evol. Microbiol.">
        <title>The Global Catalogue of Microorganisms (GCM) 10K type strain sequencing project: providing services to taxonomists for standard genome sequencing and annotation.</title>
        <authorList>
            <consortium name="The Broad Institute Genomics Platform"/>
            <consortium name="The Broad Institute Genome Sequencing Center for Infectious Disease"/>
            <person name="Wu L."/>
            <person name="Ma J."/>
        </authorList>
    </citation>
    <scope>NUCLEOTIDE SEQUENCE [LARGE SCALE GENOMIC DNA]</scope>
    <source>
        <strain evidence="2 3">JCM 16026</strain>
    </source>
</reference>
<name>A0ABN3AL28_9MICO</name>
<dbReference type="SUPFAM" id="SSF88946">
    <property type="entry name" value="Sigma2 domain of RNA polymerase sigma factors"/>
    <property type="match status" value="1"/>
</dbReference>
<dbReference type="Gene3D" id="1.10.10.10">
    <property type="entry name" value="Winged helix-like DNA-binding domain superfamily/Winged helix DNA-binding domain"/>
    <property type="match status" value="1"/>
</dbReference>
<dbReference type="SUPFAM" id="SSF88659">
    <property type="entry name" value="Sigma3 and sigma4 domains of RNA polymerase sigma factors"/>
    <property type="match status" value="1"/>
</dbReference>
<keyword evidence="3" id="KW-1185">Reference proteome</keyword>
<dbReference type="RefSeq" id="WP_344340220.1">
    <property type="nucleotide sequence ID" value="NZ_BAAAQT010000005.1"/>
</dbReference>